<evidence type="ECO:0000313" key="1">
    <source>
        <dbReference type="EMBL" id="GHO56624.1"/>
    </source>
</evidence>
<gene>
    <name evidence="1" type="ORF">KSB_50990</name>
</gene>
<reference evidence="1 2" key="1">
    <citation type="journal article" date="2021" name="Int. J. Syst. Evol. Microbiol.">
        <title>Reticulibacter mediterranei gen. nov., sp. nov., within the new family Reticulibacteraceae fam. nov., and Ktedonospora formicarum gen. nov., sp. nov., Ktedonobacter robiniae sp. nov., Dictyobacter formicarum sp. nov. and Dictyobacter arantiisoli sp. nov., belonging to the class Ktedonobacteria.</title>
        <authorList>
            <person name="Yabe S."/>
            <person name="Zheng Y."/>
            <person name="Wang C.M."/>
            <person name="Sakai Y."/>
            <person name="Abe K."/>
            <person name="Yokota A."/>
            <person name="Donadio S."/>
            <person name="Cavaletti L."/>
            <person name="Monciardini P."/>
        </authorList>
    </citation>
    <scope>NUCLEOTIDE SEQUENCE [LARGE SCALE GENOMIC DNA]</scope>
    <source>
        <strain evidence="1 2">SOSP1-30</strain>
    </source>
</reference>
<comment type="caution">
    <text evidence="1">The sequence shown here is derived from an EMBL/GenBank/DDBJ whole genome shotgun (WGS) entry which is preliminary data.</text>
</comment>
<organism evidence="1 2">
    <name type="scientific">Ktedonobacter robiniae</name>
    <dbReference type="NCBI Taxonomy" id="2778365"/>
    <lineage>
        <taxon>Bacteria</taxon>
        <taxon>Bacillati</taxon>
        <taxon>Chloroflexota</taxon>
        <taxon>Ktedonobacteria</taxon>
        <taxon>Ktedonobacterales</taxon>
        <taxon>Ktedonobacteraceae</taxon>
        <taxon>Ktedonobacter</taxon>
    </lineage>
</organism>
<dbReference type="EMBL" id="BNJG01000002">
    <property type="protein sequence ID" value="GHO56624.1"/>
    <property type="molecule type" value="Genomic_DNA"/>
</dbReference>
<dbReference type="Proteomes" id="UP000654345">
    <property type="component" value="Unassembled WGS sequence"/>
</dbReference>
<accession>A0ABQ3UUV5</accession>
<sequence>MRIPWEMRIDVQRETNADGTSLAIEAASHGGYSGPGSFHFTLRGDMVERLEIH</sequence>
<proteinExistence type="predicted"/>
<evidence type="ECO:0000313" key="2">
    <source>
        <dbReference type="Proteomes" id="UP000654345"/>
    </source>
</evidence>
<keyword evidence="2" id="KW-1185">Reference proteome</keyword>
<name>A0ABQ3UUV5_9CHLR</name>
<protein>
    <submittedName>
        <fullName evidence="1">Uncharacterized protein</fullName>
    </submittedName>
</protein>